<evidence type="ECO:0000313" key="3">
    <source>
        <dbReference type="EMBL" id="QDU34414.1"/>
    </source>
</evidence>
<dbReference type="InterPro" id="IPR038404">
    <property type="entry name" value="TRAP_DctP_sf"/>
</dbReference>
<keyword evidence="4" id="KW-1185">Reference proteome</keyword>
<sequence>MNKQRIPTFIVGALVGILIATIMFSFIVRSNNSIDESHTNQSNSNVTLVKQDRPQKARTLQLAHNLGQHDPVHIAMEKFAELVTKHSNGSLKVVIYPNATLGTQTQCLENLQQGQLAMTKSSAAPIENFIPEYAVFSLPYVFKNNEHYWQILNGPIGQELLTLGKNKGLIGICYYDAGARSFYTKTKPIMTPDDLDKVKIRVMKSSPTAVKLISTLGGSPTPMNFGDLYTGLQSNLVGGAENNLPSYLNSRHYEVTKYYSFNEHTRVPDMLLFSTEIWDTLNEQQQTWIKQAAQESSDFQRTLWEKASSEALEKIKAAGVEVSYPNPTPFRARVKPMHDQAMNTAAGPYLKRILETP</sequence>
<dbReference type="OrthoDB" id="9776801at2"/>
<dbReference type="Gene3D" id="3.40.190.170">
    <property type="entry name" value="Bacterial extracellular solute-binding protein, family 7"/>
    <property type="match status" value="1"/>
</dbReference>
<protein>
    <submittedName>
        <fullName evidence="3">2,3-diketo-L-gulonate-binding periplasmic protein YiaO</fullName>
    </submittedName>
</protein>
<dbReference type="NCBIfam" id="TIGR00787">
    <property type="entry name" value="dctP"/>
    <property type="match status" value="1"/>
</dbReference>
<dbReference type="GO" id="GO:0030288">
    <property type="term" value="C:outer membrane-bounded periplasmic space"/>
    <property type="evidence" value="ECO:0007669"/>
    <property type="project" value="InterPro"/>
</dbReference>
<dbReference type="PANTHER" id="PTHR33376">
    <property type="match status" value="1"/>
</dbReference>
<evidence type="ECO:0000256" key="1">
    <source>
        <dbReference type="ARBA" id="ARBA00022729"/>
    </source>
</evidence>
<keyword evidence="2" id="KW-0472">Membrane</keyword>
<keyword evidence="2" id="KW-0812">Transmembrane</keyword>
<keyword evidence="2" id="KW-1133">Transmembrane helix</keyword>
<dbReference type="EMBL" id="CP036425">
    <property type="protein sequence ID" value="QDU34414.1"/>
    <property type="molecule type" value="Genomic_DNA"/>
</dbReference>
<dbReference type="InterPro" id="IPR018389">
    <property type="entry name" value="DctP_fam"/>
</dbReference>
<dbReference type="GO" id="GO:0055085">
    <property type="term" value="P:transmembrane transport"/>
    <property type="evidence" value="ECO:0007669"/>
    <property type="project" value="InterPro"/>
</dbReference>
<dbReference type="Pfam" id="PF03480">
    <property type="entry name" value="DctP"/>
    <property type="match status" value="1"/>
</dbReference>
<keyword evidence="1" id="KW-0732">Signal</keyword>
<evidence type="ECO:0000256" key="2">
    <source>
        <dbReference type="SAM" id="Phobius"/>
    </source>
</evidence>
<dbReference type="GO" id="GO:0030246">
    <property type="term" value="F:carbohydrate binding"/>
    <property type="evidence" value="ECO:0007669"/>
    <property type="project" value="TreeGrafter"/>
</dbReference>
<evidence type="ECO:0000313" key="4">
    <source>
        <dbReference type="Proteomes" id="UP000317369"/>
    </source>
</evidence>
<organism evidence="3 4">
    <name type="scientific">Poriferisphaera corsica</name>
    <dbReference type="NCBI Taxonomy" id="2528020"/>
    <lineage>
        <taxon>Bacteria</taxon>
        <taxon>Pseudomonadati</taxon>
        <taxon>Planctomycetota</taxon>
        <taxon>Phycisphaerae</taxon>
        <taxon>Phycisphaerales</taxon>
        <taxon>Phycisphaeraceae</taxon>
        <taxon>Poriferisphaera</taxon>
    </lineage>
</organism>
<proteinExistence type="predicted"/>
<dbReference type="NCBIfam" id="NF037995">
    <property type="entry name" value="TRAP_S1"/>
    <property type="match status" value="1"/>
</dbReference>
<dbReference type="InterPro" id="IPR004682">
    <property type="entry name" value="TRAP_DctP"/>
</dbReference>
<dbReference type="AlphaFoldDB" id="A0A517YW19"/>
<dbReference type="RefSeq" id="WP_145078207.1">
    <property type="nucleotide sequence ID" value="NZ_CP036425.1"/>
</dbReference>
<accession>A0A517YW19</accession>
<dbReference type="PIRSF" id="PIRSF006470">
    <property type="entry name" value="DctB"/>
    <property type="match status" value="1"/>
</dbReference>
<name>A0A517YW19_9BACT</name>
<dbReference type="KEGG" id="pcor:KS4_24840"/>
<dbReference type="Proteomes" id="UP000317369">
    <property type="component" value="Chromosome"/>
</dbReference>
<dbReference type="PANTHER" id="PTHR33376:SF2">
    <property type="entry name" value="DICARBOXYLATE-BINDING PERIPLASMIC PROTEIN"/>
    <property type="match status" value="1"/>
</dbReference>
<reference evidence="3 4" key="1">
    <citation type="submission" date="2019-02" db="EMBL/GenBank/DDBJ databases">
        <title>Deep-cultivation of Planctomycetes and their phenomic and genomic characterization uncovers novel biology.</title>
        <authorList>
            <person name="Wiegand S."/>
            <person name="Jogler M."/>
            <person name="Boedeker C."/>
            <person name="Pinto D."/>
            <person name="Vollmers J."/>
            <person name="Rivas-Marin E."/>
            <person name="Kohn T."/>
            <person name="Peeters S.H."/>
            <person name="Heuer A."/>
            <person name="Rast P."/>
            <person name="Oberbeckmann S."/>
            <person name="Bunk B."/>
            <person name="Jeske O."/>
            <person name="Meyerdierks A."/>
            <person name="Storesund J.E."/>
            <person name="Kallscheuer N."/>
            <person name="Luecker S."/>
            <person name="Lage O.M."/>
            <person name="Pohl T."/>
            <person name="Merkel B.J."/>
            <person name="Hornburger P."/>
            <person name="Mueller R.-W."/>
            <person name="Bruemmer F."/>
            <person name="Labrenz M."/>
            <person name="Spormann A.M."/>
            <person name="Op den Camp H."/>
            <person name="Overmann J."/>
            <person name="Amann R."/>
            <person name="Jetten M.S.M."/>
            <person name="Mascher T."/>
            <person name="Medema M.H."/>
            <person name="Devos D.P."/>
            <person name="Kaster A.-K."/>
            <person name="Ovreas L."/>
            <person name="Rohde M."/>
            <person name="Galperin M.Y."/>
            <person name="Jogler C."/>
        </authorList>
    </citation>
    <scope>NUCLEOTIDE SEQUENCE [LARGE SCALE GENOMIC DNA]</scope>
    <source>
        <strain evidence="3 4">KS4</strain>
    </source>
</reference>
<gene>
    <name evidence="3" type="primary">yiaO</name>
    <name evidence="3" type="ORF">KS4_24840</name>
</gene>
<dbReference type="CDD" id="cd13671">
    <property type="entry name" value="PBP2_TRAP_SBP_like_3"/>
    <property type="match status" value="1"/>
</dbReference>
<feature type="transmembrane region" description="Helical" evidence="2">
    <location>
        <begin position="6"/>
        <end position="28"/>
    </location>
</feature>